<reference evidence="2 3" key="1">
    <citation type="journal article" date="2016" name="Nat. Commun.">
        <title>Thousands of microbial genomes shed light on interconnected biogeochemical processes in an aquifer system.</title>
        <authorList>
            <person name="Anantharaman K."/>
            <person name="Brown C.T."/>
            <person name="Hug L.A."/>
            <person name="Sharon I."/>
            <person name="Castelle C.J."/>
            <person name="Probst A.J."/>
            <person name="Thomas B.C."/>
            <person name="Singh A."/>
            <person name="Wilkins M.J."/>
            <person name="Karaoz U."/>
            <person name="Brodie E.L."/>
            <person name="Williams K.H."/>
            <person name="Hubbard S.S."/>
            <person name="Banfield J.F."/>
        </authorList>
    </citation>
    <scope>NUCLEOTIDE SEQUENCE [LARGE SCALE GENOMIC DNA]</scope>
</reference>
<dbReference type="Proteomes" id="UP000176650">
    <property type="component" value="Unassembled WGS sequence"/>
</dbReference>
<keyword evidence="1" id="KW-0812">Transmembrane</keyword>
<dbReference type="AlphaFoldDB" id="A0A1F5BV96"/>
<dbReference type="EMBL" id="MEYS01000001">
    <property type="protein sequence ID" value="OGD34536.1"/>
    <property type="molecule type" value="Genomic_DNA"/>
</dbReference>
<keyword evidence="1" id="KW-1133">Transmembrane helix</keyword>
<comment type="caution">
    <text evidence="2">The sequence shown here is derived from an EMBL/GenBank/DDBJ whole genome shotgun (WGS) entry which is preliminary data.</text>
</comment>
<gene>
    <name evidence="2" type="ORF">A2988_03420</name>
</gene>
<evidence type="ECO:0000256" key="1">
    <source>
        <dbReference type="SAM" id="Phobius"/>
    </source>
</evidence>
<evidence type="ECO:0000313" key="3">
    <source>
        <dbReference type="Proteomes" id="UP000176650"/>
    </source>
</evidence>
<feature type="transmembrane region" description="Helical" evidence="1">
    <location>
        <begin position="50"/>
        <end position="75"/>
    </location>
</feature>
<organism evidence="2 3">
    <name type="scientific">Candidatus Azambacteria bacterium RIFCSPLOWO2_01_FULL_46_25</name>
    <dbReference type="NCBI Taxonomy" id="1797298"/>
    <lineage>
        <taxon>Bacteria</taxon>
        <taxon>Candidatus Azamiibacteriota</taxon>
    </lineage>
</organism>
<keyword evidence="1" id="KW-0472">Membrane</keyword>
<dbReference type="STRING" id="1797298.A2988_03420"/>
<feature type="transmembrane region" description="Helical" evidence="1">
    <location>
        <begin position="12"/>
        <end position="29"/>
    </location>
</feature>
<protein>
    <submittedName>
        <fullName evidence="2">Uncharacterized protein</fullName>
    </submittedName>
</protein>
<evidence type="ECO:0000313" key="2">
    <source>
        <dbReference type="EMBL" id="OGD34536.1"/>
    </source>
</evidence>
<accession>A0A1F5BV96</accession>
<proteinExistence type="predicted"/>
<sequence>MSTELETSLASIVAFAIWGAVLVVAYKVLEKWWNTRSGKWLLKTLPFSEVSIKGIAVITLIIIAIYLSAVGIVFLHDKLGLF</sequence>
<name>A0A1F5BV96_9BACT</name>